<keyword evidence="1" id="KW-0472">Membrane</keyword>
<protein>
    <submittedName>
        <fullName evidence="2">DUF1097 family protein</fullName>
    </submittedName>
</protein>
<comment type="caution">
    <text evidence="2">The sequence shown here is derived from an EMBL/GenBank/DDBJ whole genome shotgun (WGS) entry which is preliminary data.</text>
</comment>
<keyword evidence="1" id="KW-1133">Transmembrane helix</keyword>
<organism evidence="2 3">
    <name type="scientific">Hominibacterium faecale</name>
    <dbReference type="NCBI Taxonomy" id="2839743"/>
    <lineage>
        <taxon>Bacteria</taxon>
        <taxon>Bacillati</taxon>
        <taxon>Bacillota</taxon>
        <taxon>Clostridia</taxon>
        <taxon>Peptostreptococcales</taxon>
        <taxon>Anaerovoracaceae</taxon>
        <taxon>Hominibacterium</taxon>
    </lineage>
</organism>
<evidence type="ECO:0000313" key="2">
    <source>
        <dbReference type="EMBL" id="MCU7377627.1"/>
    </source>
</evidence>
<proteinExistence type="predicted"/>
<dbReference type="Proteomes" id="UP001065549">
    <property type="component" value="Unassembled WGS sequence"/>
</dbReference>
<evidence type="ECO:0000313" key="3">
    <source>
        <dbReference type="Proteomes" id="UP001065549"/>
    </source>
</evidence>
<feature type="transmembrane region" description="Helical" evidence="1">
    <location>
        <begin position="37"/>
        <end position="54"/>
    </location>
</feature>
<keyword evidence="1" id="KW-0812">Transmembrane</keyword>
<evidence type="ECO:0000256" key="1">
    <source>
        <dbReference type="SAM" id="Phobius"/>
    </source>
</evidence>
<accession>A0A9J6QSL0</accession>
<gene>
    <name evidence="2" type="ORF">OBO34_04565</name>
</gene>
<feature type="transmembrane region" description="Helical" evidence="1">
    <location>
        <begin position="126"/>
        <end position="146"/>
    </location>
</feature>
<dbReference type="AlphaFoldDB" id="A0A9J6QSL0"/>
<feature type="transmembrane region" description="Helical" evidence="1">
    <location>
        <begin position="152"/>
        <end position="176"/>
    </location>
</feature>
<feature type="transmembrane region" description="Helical" evidence="1">
    <location>
        <begin position="66"/>
        <end position="90"/>
    </location>
</feature>
<sequence length="198" mass="22359">MSENSVKTVERIPMMWAVGITVMISLPFGSFLGTYNFSLWISFIVWAEYFVLGATPATAKLIFPSIPFGAAMGVGWCICAAVVEGFLPVWMQEQNFWGMFLTTPIWLPGLIFTMNKWKPWVEGTLATFNGFSLFLGVYGTGCYPQVGPLDNIYWVIILSWLWTVAMCYFGWVLGWLNVTLTFPKKVPADQKEEDQQSS</sequence>
<keyword evidence="3" id="KW-1185">Reference proteome</keyword>
<reference evidence="2" key="1">
    <citation type="submission" date="2022-09" db="EMBL/GenBank/DDBJ databases">
        <title>Culturomic study of gut microbiota in children with autism spectrum disorder.</title>
        <authorList>
            <person name="Efimov B.A."/>
            <person name="Chaplin A.V."/>
            <person name="Sokolova S.R."/>
            <person name="Pikina A.P."/>
            <person name="Korzhanova M."/>
            <person name="Belova V."/>
            <person name="Korostin D."/>
        </authorList>
    </citation>
    <scope>NUCLEOTIDE SEQUENCE</scope>
    <source>
        <strain evidence="2">ASD5510</strain>
    </source>
</reference>
<dbReference type="EMBL" id="JAOSHN010000002">
    <property type="protein sequence ID" value="MCU7377627.1"/>
    <property type="molecule type" value="Genomic_DNA"/>
</dbReference>
<dbReference type="RefSeq" id="WP_253020099.1">
    <property type="nucleotide sequence ID" value="NZ_JAJAGH010000015.1"/>
</dbReference>
<name>A0A9J6QSL0_9FIRM</name>
<feature type="transmembrane region" description="Helical" evidence="1">
    <location>
        <begin position="96"/>
        <end position="114"/>
    </location>
</feature>
<feature type="transmembrane region" description="Helical" evidence="1">
    <location>
        <begin position="12"/>
        <end position="31"/>
    </location>
</feature>